<feature type="domain" description="Cadherin" evidence="22">
    <location>
        <begin position="81"/>
        <end position="149"/>
    </location>
</feature>
<proteinExistence type="predicted"/>
<keyword evidence="10 17" id="KW-0106">Calcium</keyword>
<dbReference type="Pfam" id="PF01049">
    <property type="entry name" value="CADH_Y-type_LIR"/>
    <property type="match status" value="1"/>
</dbReference>
<keyword evidence="7" id="KW-0479">Metal-binding</keyword>
<dbReference type="PANTHER" id="PTHR24027">
    <property type="entry name" value="CADHERIN-23"/>
    <property type="match status" value="1"/>
</dbReference>
<accession>A0A8T2KU54</accession>
<dbReference type="PRINTS" id="PR00205">
    <property type="entry name" value="CADHERIN"/>
</dbReference>
<evidence type="ECO:0000256" key="16">
    <source>
        <dbReference type="ARBA" id="ARBA00030559"/>
    </source>
</evidence>
<dbReference type="GO" id="GO:0044331">
    <property type="term" value="P:cell-cell adhesion mediated by cadherin"/>
    <property type="evidence" value="ECO:0007669"/>
    <property type="project" value="TreeGrafter"/>
</dbReference>
<dbReference type="CDD" id="cd11304">
    <property type="entry name" value="Cadherin_repeat"/>
    <property type="match status" value="5"/>
</dbReference>
<evidence type="ECO:0000256" key="5">
    <source>
        <dbReference type="ARBA" id="ARBA00022685"/>
    </source>
</evidence>
<feature type="domain" description="Cadherin" evidence="22">
    <location>
        <begin position="156"/>
        <end position="256"/>
    </location>
</feature>
<dbReference type="GO" id="GO:0007043">
    <property type="term" value="P:cell-cell junction assembly"/>
    <property type="evidence" value="ECO:0007669"/>
    <property type="project" value="TreeGrafter"/>
</dbReference>
<evidence type="ECO:0000256" key="12">
    <source>
        <dbReference type="ARBA" id="ARBA00022949"/>
    </source>
</evidence>
<comment type="subcellular location">
    <subcellularLocation>
        <location evidence="2">Cell junction</location>
        <location evidence="2">Adherens junction</location>
    </subcellularLocation>
    <subcellularLocation>
        <location evidence="1 18">Cell membrane</location>
        <topology evidence="1 18">Single-pass type I membrane protein</topology>
    </subcellularLocation>
</comment>
<evidence type="ECO:0000313" key="24">
    <source>
        <dbReference type="Proteomes" id="UP000752171"/>
    </source>
</evidence>
<evidence type="ECO:0000259" key="22">
    <source>
        <dbReference type="PROSITE" id="PS50268"/>
    </source>
</evidence>
<dbReference type="AlphaFoldDB" id="A0A8T2KU54"/>
<dbReference type="OrthoDB" id="6252479at2759"/>
<keyword evidence="14 20" id="KW-0472">Membrane</keyword>
<evidence type="ECO:0000256" key="19">
    <source>
        <dbReference type="RuleBase" id="RU004357"/>
    </source>
</evidence>
<keyword evidence="12" id="KW-0965">Cell junction</keyword>
<dbReference type="GO" id="GO:0005509">
    <property type="term" value="F:calcium ion binding"/>
    <property type="evidence" value="ECO:0007669"/>
    <property type="project" value="UniProtKB-UniRule"/>
</dbReference>
<reference evidence="23 24" key="1">
    <citation type="submission" date="2021-07" db="EMBL/GenBank/DDBJ databases">
        <authorList>
            <person name="Imarazene B."/>
            <person name="Zahm M."/>
            <person name="Klopp C."/>
            <person name="Cabau C."/>
            <person name="Beille S."/>
            <person name="Jouanno E."/>
            <person name="Castinel A."/>
            <person name="Lluch J."/>
            <person name="Gil L."/>
            <person name="Kuchtly C."/>
            <person name="Lopez Roques C."/>
            <person name="Donnadieu C."/>
            <person name="Parrinello H."/>
            <person name="Journot L."/>
            <person name="Du K."/>
            <person name="Schartl M."/>
            <person name="Retaux S."/>
            <person name="Guiguen Y."/>
        </authorList>
    </citation>
    <scope>NUCLEOTIDE SEQUENCE [LARGE SCALE GENOMIC DNA]</scope>
    <source>
        <strain evidence="23">Pach_M1</strain>
        <tissue evidence="23">Testis</tissue>
    </source>
</reference>
<dbReference type="GO" id="GO:0008013">
    <property type="term" value="F:beta-catenin binding"/>
    <property type="evidence" value="ECO:0007669"/>
    <property type="project" value="TreeGrafter"/>
</dbReference>
<sequence>MMIHPVQRVMAWTLLWTGLVVLQFVLSAAADVEEVHHSSVLHRNKREWKFNIYLASEEYPPPQKIAQLINTKAKEKPYTEFQISGEGANGLFIVNDDGEIFVTAVLDREKKSSYKLNAQIRDSRTKVRLEPDAEFHIKVTDINDNKPIFSDIPIGSVYERAAKGTEVMTVTATDADDPTTANGNIVYTLMNGTNYFRISNQTGRITVEDSQLDRETQSQYKLVVQASDMFGKPGGFTTTTIVTVNINDINDNVPAFTGGTFRFTVKEDVKTPFEIGKLTVKDQDEKQNKNPKFTIQGNNDLFFVNRDDDGDGALMINKGLDYETNPSYSFMVTVSEADVVQPPDSQGSVVTSARVYVSVLDVNEPPVFTQTEYNFQVHEGQNKNKIVGSVSASDPDKPGYKISYAIRSLKCPLEINQQTGQLTVKEELDRESEESHICEVTAQEEPPSGLISYAMVKLKVLDINDNDPVLVNGSNVYICEKDKKGEIIGTIGAFDKDINTGIFRFTLATKTSNFSLHDNLNNTASIILNHGGFKTDHSAETTLDIDISDSGSPPRKSRNTLHIRVCTCWENRREEYCRSYAQTGVSVSALIAILLCIATILVIVILFVLRKRYQKETLVALGKSAGEIHEQLVTYDEEGGGEMDTNGYDVSILSSACHSGTLRAAPGPAIYAVAKKPPACKGDMAMMIEVKKDEADHDRDGIPYDTLHIYGYEGTESLAGSLSSLDSSSVGSAENYDFLSDWGPRFRTLAQLYGMDGSDSDSSY</sequence>
<evidence type="ECO:0000256" key="13">
    <source>
        <dbReference type="ARBA" id="ARBA00022989"/>
    </source>
</evidence>
<keyword evidence="13 20" id="KW-1133">Transmembrane helix</keyword>
<protein>
    <recommendedName>
        <fullName evidence="3">Cadherin-5</fullName>
    </recommendedName>
    <alternativeName>
        <fullName evidence="16">Vascular endothelial cadherin</fullName>
    </alternativeName>
</protein>
<dbReference type="GO" id="GO:0007156">
    <property type="term" value="P:homophilic cell adhesion via plasma membrane adhesion molecules"/>
    <property type="evidence" value="ECO:0007669"/>
    <property type="project" value="InterPro"/>
</dbReference>
<keyword evidence="11 18" id="KW-0130">Cell adhesion</keyword>
<keyword evidence="9" id="KW-0677">Repeat</keyword>
<organism evidence="23 24">
    <name type="scientific">Astyanax mexicanus</name>
    <name type="common">Blind cave fish</name>
    <name type="synonym">Astyanax fasciatus mexicanus</name>
    <dbReference type="NCBI Taxonomy" id="7994"/>
    <lineage>
        <taxon>Eukaryota</taxon>
        <taxon>Metazoa</taxon>
        <taxon>Chordata</taxon>
        <taxon>Craniata</taxon>
        <taxon>Vertebrata</taxon>
        <taxon>Euteleostomi</taxon>
        <taxon>Actinopterygii</taxon>
        <taxon>Neopterygii</taxon>
        <taxon>Teleostei</taxon>
        <taxon>Ostariophysi</taxon>
        <taxon>Characiformes</taxon>
        <taxon>Characoidei</taxon>
        <taxon>Acestrorhamphidae</taxon>
        <taxon>Acestrorhamphinae</taxon>
        <taxon>Astyanax</taxon>
    </lineage>
</organism>
<dbReference type="GO" id="GO:0016477">
    <property type="term" value="P:cell migration"/>
    <property type="evidence" value="ECO:0007669"/>
    <property type="project" value="TreeGrafter"/>
</dbReference>
<evidence type="ECO:0000256" key="10">
    <source>
        <dbReference type="ARBA" id="ARBA00022837"/>
    </source>
</evidence>
<dbReference type="InterPro" id="IPR015919">
    <property type="entry name" value="Cadherin-like_sf"/>
</dbReference>
<keyword evidence="15" id="KW-0325">Glycoprotein</keyword>
<dbReference type="PROSITE" id="PS00232">
    <property type="entry name" value="CADHERIN_1"/>
    <property type="match status" value="2"/>
</dbReference>
<dbReference type="PROSITE" id="PS50268">
    <property type="entry name" value="CADHERIN_2"/>
    <property type="match status" value="5"/>
</dbReference>
<name>A0A8T2KU54_ASTMX</name>
<dbReference type="GO" id="GO:0034332">
    <property type="term" value="P:adherens junction organization"/>
    <property type="evidence" value="ECO:0007669"/>
    <property type="project" value="TreeGrafter"/>
</dbReference>
<dbReference type="Gene3D" id="4.10.900.10">
    <property type="entry name" value="TCF3-CBD (Catenin binding domain)"/>
    <property type="match status" value="1"/>
</dbReference>
<evidence type="ECO:0000256" key="2">
    <source>
        <dbReference type="ARBA" id="ARBA00004536"/>
    </source>
</evidence>
<evidence type="ECO:0000256" key="21">
    <source>
        <dbReference type="SAM" id="SignalP"/>
    </source>
</evidence>
<dbReference type="GO" id="GO:0016339">
    <property type="term" value="P:calcium-dependent cell-cell adhesion via plasma membrane cell adhesion molecules"/>
    <property type="evidence" value="ECO:0007669"/>
    <property type="project" value="TreeGrafter"/>
</dbReference>
<evidence type="ECO:0000256" key="17">
    <source>
        <dbReference type="PROSITE-ProRule" id="PRU00043"/>
    </source>
</evidence>
<dbReference type="GO" id="GO:0048646">
    <property type="term" value="P:anatomical structure formation involved in morphogenesis"/>
    <property type="evidence" value="ECO:0007669"/>
    <property type="project" value="UniProtKB-ARBA"/>
</dbReference>
<feature type="domain" description="Cadherin" evidence="22">
    <location>
        <begin position="369"/>
        <end position="470"/>
    </location>
</feature>
<dbReference type="FunFam" id="2.60.40.60:FF:000202">
    <property type="entry name" value="cadherin-8 isoform X4"/>
    <property type="match status" value="1"/>
</dbReference>
<comment type="caution">
    <text evidence="23">The sequence shown here is derived from an EMBL/GenBank/DDBJ whole genome shotgun (WGS) entry which is preliminary data.</text>
</comment>
<feature type="chain" id="PRO_5035753600" description="Cadherin-5" evidence="21">
    <location>
        <begin position="31"/>
        <end position="764"/>
    </location>
</feature>
<evidence type="ECO:0000256" key="18">
    <source>
        <dbReference type="RuleBase" id="RU003318"/>
    </source>
</evidence>
<dbReference type="FunFam" id="4.10.900.10:FF:000001">
    <property type="entry name" value="Cadherin 2"/>
    <property type="match status" value="1"/>
</dbReference>
<evidence type="ECO:0000256" key="4">
    <source>
        <dbReference type="ARBA" id="ARBA00022475"/>
    </source>
</evidence>
<evidence type="ECO:0000313" key="23">
    <source>
        <dbReference type="EMBL" id="KAG9261212.1"/>
    </source>
</evidence>
<dbReference type="GO" id="GO:0016342">
    <property type="term" value="C:catenin complex"/>
    <property type="evidence" value="ECO:0007669"/>
    <property type="project" value="TreeGrafter"/>
</dbReference>
<dbReference type="Gene3D" id="2.60.40.60">
    <property type="entry name" value="Cadherins"/>
    <property type="match status" value="5"/>
</dbReference>
<dbReference type="InterPro" id="IPR027397">
    <property type="entry name" value="Catenin-bd_sf"/>
</dbReference>
<evidence type="ECO:0000256" key="1">
    <source>
        <dbReference type="ARBA" id="ARBA00004251"/>
    </source>
</evidence>
<keyword evidence="6 18" id="KW-0812">Transmembrane</keyword>
<evidence type="ECO:0000256" key="3">
    <source>
        <dbReference type="ARBA" id="ARBA00021701"/>
    </source>
</evidence>
<keyword evidence="5" id="KW-0165">Cleavage on pair of basic residues</keyword>
<dbReference type="InterPro" id="IPR000233">
    <property type="entry name" value="Cadherin_Y-type_LIR"/>
</dbReference>
<dbReference type="PANTHER" id="PTHR24027:SF89">
    <property type="entry name" value="CADHERIN-5"/>
    <property type="match status" value="1"/>
</dbReference>
<dbReference type="GO" id="GO:0019903">
    <property type="term" value="F:protein phosphatase binding"/>
    <property type="evidence" value="ECO:0007669"/>
    <property type="project" value="TreeGrafter"/>
</dbReference>
<feature type="domain" description="Cadherin" evidence="22">
    <location>
        <begin position="257"/>
        <end position="368"/>
    </location>
</feature>
<dbReference type="InterPro" id="IPR039808">
    <property type="entry name" value="Cadherin"/>
</dbReference>
<keyword evidence="8 21" id="KW-0732">Signal</keyword>
<evidence type="ECO:0000256" key="7">
    <source>
        <dbReference type="ARBA" id="ARBA00022723"/>
    </source>
</evidence>
<evidence type="ECO:0000256" key="11">
    <source>
        <dbReference type="ARBA" id="ARBA00022889"/>
    </source>
</evidence>
<feature type="signal peptide" evidence="21">
    <location>
        <begin position="1"/>
        <end position="30"/>
    </location>
</feature>
<dbReference type="GO" id="GO:0000902">
    <property type="term" value="P:cell morphogenesis"/>
    <property type="evidence" value="ECO:0007669"/>
    <property type="project" value="TreeGrafter"/>
</dbReference>
<dbReference type="EMBL" id="JAICCE010000023">
    <property type="protein sequence ID" value="KAG9261212.1"/>
    <property type="molecule type" value="Genomic_DNA"/>
</dbReference>
<dbReference type="FunFam" id="2.60.40.60:FF:000022">
    <property type="entry name" value="Cadherin 2"/>
    <property type="match status" value="1"/>
</dbReference>
<evidence type="ECO:0000256" key="9">
    <source>
        <dbReference type="ARBA" id="ARBA00022737"/>
    </source>
</evidence>
<evidence type="ECO:0000256" key="20">
    <source>
        <dbReference type="SAM" id="Phobius"/>
    </source>
</evidence>
<dbReference type="SMART" id="SM00112">
    <property type="entry name" value="CA"/>
    <property type="match status" value="5"/>
</dbReference>
<evidence type="ECO:0000256" key="6">
    <source>
        <dbReference type="ARBA" id="ARBA00022692"/>
    </source>
</evidence>
<dbReference type="GO" id="GO:0060562">
    <property type="term" value="P:epithelial tube morphogenesis"/>
    <property type="evidence" value="ECO:0007669"/>
    <property type="project" value="UniProtKB-ARBA"/>
</dbReference>
<dbReference type="FunFam" id="2.60.40.60:FF:000123">
    <property type="entry name" value="Protocadherin beta 4"/>
    <property type="match status" value="1"/>
</dbReference>
<feature type="transmembrane region" description="Helical" evidence="20">
    <location>
        <begin position="587"/>
        <end position="609"/>
    </location>
</feature>
<keyword evidence="4" id="KW-1003">Cell membrane</keyword>
<gene>
    <name evidence="23" type="primary">CDH5</name>
    <name evidence="23" type="ORF">AMEX_G26200</name>
</gene>
<evidence type="ECO:0000256" key="15">
    <source>
        <dbReference type="ARBA" id="ARBA00023180"/>
    </source>
</evidence>
<dbReference type="GO" id="GO:0005912">
    <property type="term" value="C:adherens junction"/>
    <property type="evidence" value="ECO:0007669"/>
    <property type="project" value="UniProtKB-SubCell"/>
</dbReference>
<comment type="function">
    <text evidence="19">Cadherins are calcium-dependent cell adhesion proteins.</text>
</comment>
<dbReference type="Pfam" id="PF00028">
    <property type="entry name" value="Cadherin"/>
    <property type="match status" value="4"/>
</dbReference>
<dbReference type="InterPro" id="IPR020894">
    <property type="entry name" value="Cadherin_CS"/>
</dbReference>
<dbReference type="GO" id="GO:0005923">
    <property type="term" value="C:bicellular tight junction"/>
    <property type="evidence" value="ECO:0007669"/>
    <property type="project" value="TreeGrafter"/>
</dbReference>
<evidence type="ECO:0000256" key="8">
    <source>
        <dbReference type="ARBA" id="ARBA00022729"/>
    </source>
</evidence>
<feature type="domain" description="Cadherin" evidence="22">
    <location>
        <begin position="478"/>
        <end position="576"/>
    </location>
</feature>
<dbReference type="Proteomes" id="UP000752171">
    <property type="component" value="Unassembled WGS sequence"/>
</dbReference>
<dbReference type="SUPFAM" id="SSF49313">
    <property type="entry name" value="Cadherin-like"/>
    <property type="match status" value="5"/>
</dbReference>
<evidence type="ECO:0000256" key="14">
    <source>
        <dbReference type="ARBA" id="ARBA00023136"/>
    </source>
</evidence>
<dbReference type="GO" id="GO:0045296">
    <property type="term" value="F:cadherin binding"/>
    <property type="evidence" value="ECO:0007669"/>
    <property type="project" value="TreeGrafter"/>
</dbReference>
<dbReference type="InterPro" id="IPR002126">
    <property type="entry name" value="Cadherin-like_dom"/>
</dbReference>